<feature type="domain" description="Sulfatase N-terminal" evidence="7">
    <location>
        <begin position="213"/>
        <end position="440"/>
    </location>
</feature>
<comment type="subcellular location">
    <subcellularLocation>
        <location evidence="1">Cell membrane</location>
        <topology evidence="1">Multi-pass membrane protein</topology>
    </subcellularLocation>
</comment>
<dbReference type="RefSeq" id="WP_200876033.1">
    <property type="nucleotide sequence ID" value="NZ_CP009043.1"/>
</dbReference>
<dbReference type="Proteomes" id="UP000028486">
    <property type="component" value="Chromosome"/>
</dbReference>
<evidence type="ECO:0000256" key="4">
    <source>
        <dbReference type="ARBA" id="ARBA00022989"/>
    </source>
</evidence>
<evidence type="ECO:0000259" key="7">
    <source>
        <dbReference type="Pfam" id="PF00884"/>
    </source>
</evidence>
<keyword evidence="3 6" id="KW-0812">Transmembrane</keyword>
<dbReference type="eggNOG" id="COG1368">
    <property type="taxonomic scope" value="Bacteria"/>
</dbReference>
<name>A0A076FCS3_9BACT</name>
<dbReference type="HOGENOM" id="CLU_036702_0_0_7"/>
<dbReference type="PANTHER" id="PTHR47371:SF3">
    <property type="entry name" value="PHOSPHOGLYCEROL TRANSFERASE I"/>
    <property type="match status" value="1"/>
</dbReference>
<keyword evidence="5 6" id="KW-0472">Membrane</keyword>
<protein>
    <submittedName>
        <fullName evidence="8">Phosphoglycerol transferase</fullName>
    </submittedName>
</protein>
<dbReference type="InterPro" id="IPR000917">
    <property type="entry name" value="Sulfatase_N"/>
</dbReference>
<proteinExistence type="predicted"/>
<feature type="transmembrane region" description="Helical" evidence="6">
    <location>
        <begin position="7"/>
        <end position="24"/>
    </location>
</feature>
<gene>
    <name evidence="8" type="ORF">CIG1485E_1607</name>
</gene>
<keyword evidence="9" id="KW-1185">Reference proteome</keyword>
<organism evidence="8 9">
    <name type="scientific">Campylobacter iguaniorum</name>
    <dbReference type="NCBI Taxonomy" id="1244531"/>
    <lineage>
        <taxon>Bacteria</taxon>
        <taxon>Pseudomonadati</taxon>
        <taxon>Campylobacterota</taxon>
        <taxon>Epsilonproteobacteria</taxon>
        <taxon>Campylobacterales</taxon>
        <taxon>Campylobacteraceae</taxon>
        <taxon>Campylobacter</taxon>
    </lineage>
</organism>
<feature type="transmembrane region" description="Helical" evidence="6">
    <location>
        <begin position="135"/>
        <end position="152"/>
    </location>
</feature>
<dbReference type="GO" id="GO:0005886">
    <property type="term" value="C:plasma membrane"/>
    <property type="evidence" value="ECO:0007669"/>
    <property type="project" value="UniProtKB-SubCell"/>
</dbReference>
<dbReference type="PANTHER" id="PTHR47371">
    <property type="entry name" value="LIPOTEICHOIC ACID SYNTHASE"/>
    <property type="match status" value="1"/>
</dbReference>
<dbReference type="AlphaFoldDB" id="A0A076FCS3"/>
<evidence type="ECO:0000256" key="5">
    <source>
        <dbReference type="ARBA" id="ARBA00023136"/>
    </source>
</evidence>
<dbReference type="GO" id="GO:0016740">
    <property type="term" value="F:transferase activity"/>
    <property type="evidence" value="ECO:0007669"/>
    <property type="project" value="UniProtKB-KW"/>
</dbReference>
<sequence>MKKYISHFFTFALFIFAMVIVARYKATPPYALIFNTIQFLLIFSAAFVLSGQWLRAINFSSIFTICVYYLSNLTYHFYKKPLFISDFLVFFDVSNWPIVFEYKSLIFIILIYILVLGYGVWAYRNTKKSSFKIRFGFLVFFIFLIFLDAFLIQTKLMKEHWAKTFPHAKEISMNLAMSFGSLEYSSPKFGDNYEYFKEKMRDVKPYKTSNLKPNLVLWLQESTVDASLYEPNLKQVPMFEGSEFKFKAFNRVHTFGGETFRSEFEILTGLNPDDFGSGSSTIFYSGTKHIKYSLPKLLKEQGYFVVALNPLLPNFFNVYNAYMDLGVDKYYHPSNLDCDNGEGYKNLWHLSSENFSKCVKKIYELHSSSKPLFIYATTINEHVPYNRHEKPKFGLKNTVLSDYYERQIELSNATMDFDKFMQRSKKPYVFAYFGDHQGLLGFKEKDLNLPYKNQLFITGFYVKGSKEINASIWDDLGELGLNTATLLELMQIKPNEHFEAIYAMKKLCGGVDDCENKELVKSYKSYIYDYLKSASKE</sequence>
<keyword evidence="8" id="KW-0808">Transferase</keyword>
<feature type="transmembrane region" description="Helical" evidence="6">
    <location>
        <begin position="104"/>
        <end position="123"/>
    </location>
</feature>
<keyword evidence="2" id="KW-1003">Cell membrane</keyword>
<dbReference type="KEGG" id="caj:CIG1485E_1607"/>
<dbReference type="SUPFAM" id="SSF53649">
    <property type="entry name" value="Alkaline phosphatase-like"/>
    <property type="match status" value="1"/>
</dbReference>
<evidence type="ECO:0000256" key="3">
    <source>
        <dbReference type="ARBA" id="ARBA00022692"/>
    </source>
</evidence>
<evidence type="ECO:0000313" key="9">
    <source>
        <dbReference type="Proteomes" id="UP000028486"/>
    </source>
</evidence>
<accession>A0A076FCS3</accession>
<dbReference type="InterPro" id="IPR017850">
    <property type="entry name" value="Alkaline_phosphatase_core_sf"/>
</dbReference>
<keyword evidence="4 6" id="KW-1133">Transmembrane helix</keyword>
<dbReference type="EMBL" id="CP009043">
    <property type="protein sequence ID" value="AII15423.1"/>
    <property type="molecule type" value="Genomic_DNA"/>
</dbReference>
<evidence type="ECO:0000313" key="8">
    <source>
        <dbReference type="EMBL" id="AII15423.1"/>
    </source>
</evidence>
<evidence type="ECO:0000256" key="2">
    <source>
        <dbReference type="ARBA" id="ARBA00022475"/>
    </source>
</evidence>
<dbReference type="InterPro" id="IPR050448">
    <property type="entry name" value="OpgB/LTA_synthase_biosynth"/>
</dbReference>
<dbReference type="STRING" id="1244531.CIG2463D_1804"/>
<dbReference type="Gene3D" id="3.40.720.10">
    <property type="entry name" value="Alkaline Phosphatase, subunit A"/>
    <property type="match status" value="1"/>
</dbReference>
<evidence type="ECO:0000256" key="6">
    <source>
        <dbReference type="SAM" id="Phobius"/>
    </source>
</evidence>
<reference evidence="9" key="1">
    <citation type="journal article" date="2014" name="Genome Announc.">
        <title>Complete Genome Sequence of Campylobacter iguaniorum Strain 1485ET, Isolated from a Bearded Dragon (Pogona vitticeps).</title>
        <authorList>
            <person name="Gilbert M.J."/>
            <person name="Miller W.G."/>
            <person name="Yee E."/>
            <person name="Kik M."/>
            <person name="Wagenaar J.A."/>
            <person name="Duim B."/>
        </authorList>
    </citation>
    <scope>NUCLEOTIDE SEQUENCE [LARGE SCALE GENOMIC DNA]</scope>
    <source>
        <strain evidence="9">1485E</strain>
    </source>
</reference>
<evidence type="ECO:0000256" key="1">
    <source>
        <dbReference type="ARBA" id="ARBA00004651"/>
    </source>
</evidence>
<dbReference type="Pfam" id="PF00884">
    <property type="entry name" value="Sulfatase"/>
    <property type="match status" value="1"/>
</dbReference>
<feature type="transmembrane region" description="Helical" evidence="6">
    <location>
        <begin position="56"/>
        <end position="78"/>
    </location>
</feature>
<feature type="transmembrane region" description="Helical" evidence="6">
    <location>
        <begin position="30"/>
        <end position="49"/>
    </location>
</feature>